<keyword evidence="2" id="KW-0539">Nucleus</keyword>
<feature type="domain" description="Zn(2)-C6 fungal-type" evidence="4">
    <location>
        <begin position="495"/>
        <end position="524"/>
    </location>
</feature>
<protein>
    <recommendedName>
        <fullName evidence="4">Zn(2)-C6 fungal-type domain-containing protein</fullName>
    </recommendedName>
</protein>
<evidence type="ECO:0000256" key="1">
    <source>
        <dbReference type="ARBA" id="ARBA00022723"/>
    </source>
</evidence>
<dbReference type="PANTHER" id="PTHR47659">
    <property type="entry name" value="ZN(II)2CYS6 TRANSCRIPTION FACTOR (EUROFUNG)-RELATED"/>
    <property type="match status" value="1"/>
</dbReference>
<sequence length="947" mass="103530">MLTHRSVPIASNVVAATTHGDVEQTNKHTAVNMYPSPHLHNQYQQPVQIHNQKHKLQVQLQHQLPQLYLSQDIYPSSNVYVNSKDSNIQLHQHQQQQFVPGSSPQLPYAFADIHQNKQLQLCISHTFEPTPDSTPASGPIEARGISHLIASSPTRFAECAGNSGTMQINANNDALVDTLRAAKKPTQCSRELPQMQFFDSSFSPCLVRELSSQPNQLPHQSYYQQSQPMICSQYSAGPNISAYSPAPSRVQPLFHLGTRDGFPYQGCVLPQHPPVHMTPHLDQSTPINFQSLLPPMLLQRQSSCFVAPHQNAVSTGYTYSHHDKDTFNPISLNTSSAPCMSLLSPSTTNINPNVGLNLRQSESYNQNIGIYTAYPSTDGNTQKSCIPENQPFPSARFNSSIANTERRSFQLVDYPHNHSIAQPHTDFNSNSISSHKPHRATTKAHKPSTKSNDIPLSNSTALNAGELVDKSVRYNGHLGLNSHLPKKKRDQVKTACINCRKACKKCSHERPCCRCVTHGIESSCIDVPRRDRTKTLKRDTSRVNWERGAMGVTHLSAHSQPDLSYDRADTPLLSLLETVDPFSPGEHHYKGLELDGNIYKKASSTPQPLLDYSFSTQMSGHLTVYPNDPSGSTDTMQYQLSQEAMLLSASKKLADSIPADIAVSTPTGVNSGKLCFSFMNVPSLVGSMDSTPTSIVSGSTKVNVDTKLNVAVPQKGAYTDSPIFFSKDVSVIESTKGGSAGDSVLSSIDSLFPPIPCLLPAALQDHPHMLPPGMSMSRDALDYSYKSLHNSHLEPSVYLNSEDNSVPIDSSRVPLELAGDVSNDYVGVTDWSVGVIPHQPFFENQHSNSKKDRLCIPAPSLVNGSPNVPVSGNSIPAVEALPLQLNPLGAAFECLSPITSPHLTQSPAHGLKGSCDDSIVSTSTPIEHTLLYEARQHLSPHINDLPL</sequence>
<keyword evidence="1" id="KW-0479">Metal-binding</keyword>
<reference evidence="5 6" key="1">
    <citation type="submission" date="2021-02" db="EMBL/GenBank/DDBJ databases">
        <title>Variation within the Batrachochytrium salamandrivorans European outbreak.</title>
        <authorList>
            <person name="Kelly M."/>
            <person name="Pasmans F."/>
            <person name="Shea T.P."/>
            <person name="Munoz J.F."/>
            <person name="Carranza S."/>
            <person name="Cuomo C.A."/>
            <person name="Martel A."/>
        </authorList>
    </citation>
    <scope>NUCLEOTIDE SEQUENCE [LARGE SCALE GENOMIC DNA]</scope>
    <source>
        <strain evidence="5 6">AMFP18/2</strain>
    </source>
</reference>
<organism evidence="5 6">
    <name type="scientific">Batrachochytrium salamandrivorans</name>
    <dbReference type="NCBI Taxonomy" id="1357716"/>
    <lineage>
        <taxon>Eukaryota</taxon>
        <taxon>Fungi</taxon>
        <taxon>Fungi incertae sedis</taxon>
        <taxon>Chytridiomycota</taxon>
        <taxon>Chytridiomycota incertae sedis</taxon>
        <taxon>Chytridiomycetes</taxon>
        <taxon>Rhizophydiales</taxon>
        <taxon>Rhizophydiales incertae sedis</taxon>
        <taxon>Batrachochytrium</taxon>
    </lineage>
</organism>
<dbReference type="EMBL" id="JAFCIX010000102">
    <property type="protein sequence ID" value="KAH6598625.1"/>
    <property type="molecule type" value="Genomic_DNA"/>
</dbReference>
<accession>A0ABQ8FIA9</accession>
<evidence type="ECO:0000313" key="6">
    <source>
        <dbReference type="Proteomes" id="UP001648503"/>
    </source>
</evidence>
<evidence type="ECO:0000313" key="5">
    <source>
        <dbReference type="EMBL" id="KAH6598625.1"/>
    </source>
</evidence>
<dbReference type="PROSITE" id="PS50048">
    <property type="entry name" value="ZN2_CY6_FUNGAL_2"/>
    <property type="match status" value="1"/>
</dbReference>
<dbReference type="Proteomes" id="UP001648503">
    <property type="component" value="Unassembled WGS sequence"/>
</dbReference>
<name>A0ABQ8FIA9_9FUNG</name>
<gene>
    <name evidence="5" type="ORF">BASA50_003661</name>
</gene>
<dbReference type="InterPro" id="IPR001138">
    <property type="entry name" value="Zn2Cys6_DnaBD"/>
</dbReference>
<evidence type="ECO:0000256" key="3">
    <source>
        <dbReference type="SAM" id="MobiDB-lite"/>
    </source>
</evidence>
<keyword evidence="6" id="KW-1185">Reference proteome</keyword>
<comment type="caution">
    <text evidence="5">The sequence shown here is derived from an EMBL/GenBank/DDBJ whole genome shotgun (WGS) entry which is preliminary data.</text>
</comment>
<feature type="compositionally biased region" description="Basic residues" evidence="3">
    <location>
        <begin position="435"/>
        <end position="448"/>
    </location>
</feature>
<dbReference type="InterPro" id="IPR050335">
    <property type="entry name" value="ERT1_acuK_gluconeogen_tf"/>
</dbReference>
<feature type="compositionally biased region" description="Polar residues" evidence="3">
    <location>
        <begin position="424"/>
        <end position="434"/>
    </location>
</feature>
<evidence type="ECO:0000259" key="4">
    <source>
        <dbReference type="PROSITE" id="PS50048"/>
    </source>
</evidence>
<dbReference type="CDD" id="cd00067">
    <property type="entry name" value="GAL4"/>
    <property type="match status" value="1"/>
</dbReference>
<feature type="region of interest" description="Disordered" evidence="3">
    <location>
        <begin position="424"/>
        <end position="457"/>
    </location>
</feature>
<dbReference type="PANTHER" id="PTHR47659:SF7">
    <property type="entry name" value="FUNGAL TRANSCRIPTIONAL REGULATORY PROTEIN, N-TERMINAL DOMAIN-CONTAINING PROTEIN"/>
    <property type="match status" value="1"/>
</dbReference>
<proteinExistence type="predicted"/>
<evidence type="ECO:0000256" key="2">
    <source>
        <dbReference type="ARBA" id="ARBA00023242"/>
    </source>
</evidence>